<dbReference type="EMBL" id="KN717244">
    <property type="protein sequence ID" value="KJH40407.1"/>
    <property type="molecule type" value="Genomic_DNA"/>
</dbReference>
<evidence type="ECO:0000313" key="2">
    <source>
        <dbReference type="Proteomes" id="UP000053766"/>
    </source>
</evidence>
<sequence length="59" mass="6490">MDMKTNCNVVSNTVSSICTMMACDITMNMNIASIPSQHFTITGTLRITNLIMAGWSDQM</sequence>
<protein>
    <submittedName>
        <fullName evidence="1">Uncharacterized protein</fullName>
    </submittedName>
</protein>
<organism evidence="1 2">
    <name type="scientific">Dictyocaulus viviparus</name>
    <name type="common">Bovine lungworm</name>
    <dbReference type="NCBI Taxonomy" id="29172"/>
    <lineage>
        <taxon>Eukaryota</taxon>
        <taxon>Metazoa</taxon>
        <taxon>Ecdysozoa</taxon>
        <taxon>Nematoda</taxon>
        <taxon>Chromadorea</taxon>
        <taxon>Rhabditida</taxon>
        <taxon>Rhabditina</taxon>
        <taxon>Rhabditomorpha</taxon>
        <taxon>Strongyloidea</taxon>
        <taxon>Metastrongylidae</taxon>
        <taxon>Dictyocaulus</taxon>
    </lineage>
</organism>
<dbReference type="AlphaFoldDB" id="A0A0D8X9F6"/>
<dbReference type="Proteomes" id="UP000053766">
    <property type="component" value="Unassembled WGS sequence"/>
</dbReference>
<keyword evidence="2" id="KW-1185">Reference proteome</keyword>
<dbReference type="PROSITE" id="PS51257">
    <property type="entry name" value="PROKAR_LIPOPROTEIN"/>
    <property type="match status" value="1"/>
</dbReference>
<proteinExistence type="predicted"/>
<evidence type="ECO:0000313" key="1">
    <source>
        <dbReference type="EMBL" id="KJH40407.1"/>
    </source>
</evidence>
<name>A0A0D8X9F6_DICVI</name>
<gene>
    <name evidence="1" type="ORF">DICVIV_13638</name>
</gene>
<accession>A0A0D8X9F6</accession>
<reference evidence="1 2" key="1">
    <citation type="submission" date="2013-11" db="EMBL/GenBank/DDBJ databases">
        <title>Draft genome of the bovine lungworm Dictyocaulus viviparus.</title>
        <authorList>
            <person name="Mitreva M."/>
        </authorList>
    </citation>
    <scope>NUCLEOTIDE SEQUENCE [LARGE SCALE GENOMIC DNA]</scope>
    <source>
        <strain evidence="1 2">HannoverDv2000</strain>
    </source>
</reference>
<reference evidence="2" key="2">
    <citation type="journal article" date="2016" name="Sci. Rep.">
        <title>Dictyocaulus viviparus genome, variome and transcriptome elucidate lungworm biology and support future intervention.</title>
        <authorList>
            <person name="McNulty S.N."/>
            <person name="Strube C."/>
            <person name="Rosa B.A."/>
            <person name="Martin J.C."/>
            <person name="Tyagi R."/>
            <person name="Choi Y.J."/>
            <person name="Wang Q."/>
            <person name="Hallsworth Pepin K."/>
            <person name="Zhang X."/>
            <person name="Ozersky P."/>
            <person name="Wilson R.K."/>
            <person name="Sternberg P.W."/>
            <person name="Gasser R.B."/>
            <person name="Mitreva M."/>
        </authorList>
    </citation>
    <scope>NUCLEOTIDE SEQUENCE [LARGE SCALE GENOMIC DNA]</scope>
    <source>
        <strain evidence="2">HannoverDv2000</strain>
    </source>
</reference>